<keyword evidence="2" id="KW-0479">Metal-binding</keyword>
<dbReference type="Gene3D" id="1.10.10.60">
    <property type="entry name" value="Homeodomain-like"/>
    <property type="match status" value="1"/>
</dbReference>
<feature type="compositionally biased region" description="Basic residues" evidence="9">
    <location>
        <begin position="385"/>
        <end position="394"/>
    </location>
</feature>
<dbReference type="InterPro" id="IPR007889">
    <property type="entry name" value="HTH_Psq"/>
</dbReference>
<proteinExistence type="predicted"/>
<keyword evidence="13" id="KW-1185">Reference proteome</keyword>
<evidence type="ECO:0000313" key="13">
    <source>
        <dbReference type="Proteomes" id="UP001148838"/>
    </source>
</evidence>
<dbReference type="SMART" id="SM00674">
    <property type="entry name" value="CENPB"/>
    <property type="match status" value="1"/>
</dbReference>
<evidence type="ECO:0000256" key="4">
    <source>
        <dbReference type="ARBA" id="ARBA00022771"/>
    </source>
</evidence>
<dbReference type="EMBL" id="JAJSOF020000041">
    <property type="protein sequence ID" value="KAJ4425929.1"/>
    <property type="molecule type" value="Genomic_DNA"/>
</dbReference>
<dbReference type="InterPro" id="IPR050331">
    <property type="entry name" value="Zinc_finger"/>
</dbReference>
<dbReference type="InterPro" id="IPR013087">
    <property type="entry name" value="Znf_C2H2_type"/>
</dbReference>
<feature type="domain" description="C2H2-type" evidence="10">
    <location>
        <begin position="839"/>
        <end position="866"/>
    </location>
</feature>
<feature type="compositionally biased region" description="Low complexity" evidence="9">
    <location>
        <begin position="399"/>
        <end position="408"/>
    </location>
</feature>
<dbReference type="PANTHER" id="PTHR16515">
    <property type="entry name" value="PR DOMAIN ZINC FINGER PROTEIN"/>
    <property type="match status" value="1"/>
</dbReference>
<evidence type="ECO:0000256" key="9">
    <source>
        <dbReference type="SAM" id="MobiDB-lite"/>
    </source>
</evidence>
<dbReference type="SMART" id="SM00355">
    <property type="entry name" value="ZnF_C2H2"/>
    <property type="match status" value="3"/>
</dbReference>
<evidence type="ECO:0000259" key="11">
    <source>
        <dbReference type="PROSITE" id="PS51253"/>
    </source>
</evidence>
<evidence type="ECO:0000256" key="1">
    <source>
        <dbReference type="ARBA" id="ARBA00004123"/>
    </source>
</evidence>
<comment type="caution">
    <text evidence="12">The sequence shown here is derived from an EMBL/GenBank/DDBJ whole genome shotgun (WGS) entry which is preliminary data.</text>
</comment>
<evidence type="ECO:0000313" key="12">
    <source>
        <dbReference type="EMBL" id="KAJ4425929.1"/>
    </source>
</evidence>
<name>A0ABQ8RW93_PERAM</name>
<evidence type="ECO:0000259" key="10">
    <source>
        <dbReference type="PROSITE" id="PS50157"/>
    </source>
</evidence>
<dbReference type="SUPFAM" id="SSF46689">
    <property type="entry name" value="Homeodomain-like"/>
    <property type="match status" value="1"/>
</dbReference>
<evidence type="ECO:0000256" key="3">
    <source>
        <dbReference type="ARBA" id="ARBA00022737"/>
    </source>
</evidence>
<evidence type="ECO:0000256" key="2">
    <source>
        <dbReference type="ARBA" id="ARBA00022723"/>
    </source>
</evidence>
<dbReference type="InterPro" id="IPR006600">
    <property type="entry name" value="HTH_CenpB_DNA-bd_dom"/>
</dbReference>
<dbReference type="PROSITE" id="PS00028">
    <property type="entry name" value="ZINC_FINGER_C2H2_1"/>
    <property type="match status" value="3"/>
</dbReference>
<evidence type="ECO:0000256" key="5">
    <source>
        <dbReference type="ARBA" id="ARBA00022833"/>
    </source>
</evidence>
<accession>A0ABQ8RW93</accession>
<keyword evidence="5" id="KW-0862">Zinc</keyword>
<sequence>MHVTGYAAMMDAIKMGREIDTLPLEGSNNTDIEEEKLEMAPQPSKILKYPQSAMAAALDEVKRGKPVKTAASKYGVPKTTLLYKVKGKYPVSRKMGPATVFSIEEEHLLVKWIQTMAKAGFPITKCFMNSVAQLASDLNKEFKNSKPSRKWYDSFLRRNPEITLRTSQNLTKSHSEVTALKLKNWFEEVALYLSQNSFSDVLKDPNRIFNCDESAFFLNPKGSKVLAMKGDKTVYSAIGNNEKECLTVLFCGNAAGTITPPTILFRYKRLPAEICKGIPNHWGVGFSKKELSNPEEAIPSHHLLSAVHLSHPKLTYHLLSKRTLFWPEEKKRRKRKIPSVVTSDLWQEYHRKKTNEKKRKQEELDERKKQREMKQQKKMEEMQKKATKKNKKVHRIDSDTSLSDSDMSVYSESVSDGESCECRNFQQKDYVIVEYDSEYFPGQIEGIRLLENEQEYLVSVMEGKLLDLQVTGIKTECMDHSTDVKSEMTFDKTHMPIGISFVKSEVEEETVAEIKTEGTDHSCDVKSEISRVESPVPIDFPVMKREVERYVDYSDTGSRRLGNLQMGNLTFSPYNRQASSEDKITLTKSHLSISAIPPELTHFGDEGNVLDLHMIGVKTECMDHSYDRESETTFEECPVPIHFPIIKSETEDKALNINKEQDEAKLQVTAEENEVFTEGLQTLKVDDNKVIPHIFTSSFHDFTSLHNDSVPGAGGTFILLVIYPSLVFLVELTAHFLLSAEVPPSCDSIAEDECLETREKTFKCDVCGKCFFDSLELKRHIVLHKSKRPLISDDCGKDCLQVDLLTKHACVHTGDQTCSSDFCRKKFSETIRRNGNKSFSCDVCGKIFFNSYTLKNHARVHSGEKPFCCDICRKKFLYSSSLKKHTLVHTPVEVYNSRLTSGDLSYLRGPVPRFRARLPTCVARQGAQQRSNSGPFILPLYASLGAEPGPVVMYTHVEPQWGSGRLKRPGDRLCSPGGYIAPTCYR</sequence>
<dbReference type="SUPFAM" id="SSF57667">
    <property type="entry name" value="beta-beta-alpha zinc fingers"/>
    <property type="match status" value="2"/>
</dbReference>
<dbReference type="Pfam" id="PF00096">
    <property type="entry name" value="zf-C2H2"/>
    <property type="match status" value="2"/>
</dbReference>
<dbReference type="PANTHER" id="PTHR16515:SF66">
    <property type="entry name" value="C2H2-TYPE DOMAIN-CONTAINING PROTEIN"/>
    <property type="match status" value="1"/>
</dbReference>
<gene>
    <name evidence="12" type="ORF">ANN_27555</name>
</gene>
<keyword evidence="3" id="KW-0677">Repeat</keyword>
<protein>
    <submittedName>
        <fullName evidence="12">Uncharacterized protein</fullName>
    </submittedName>
</protein>
<feature type="compositionally biased region" description="Basic and acidic residues" evidence="9">
    <location>
        <begin position="359"/>
        <end position="384"/>
    </location>
</feature>
<organism evidence="12 13">
    <name type="scientific">Periplaneta americana</name>
    <name type="common">American cockroach</name>
    <name type="synonym">Blatta americana</name>
    <dbReference type="NCBI Taxonomy" id="6978"/>
    <lineage>
        <taxon>Eukaryota</taxon>
        <taxon>Metazoa</taxon>
        <taxon>Ecdysozoa</taxon>
        <taxon>Arthropoda</taxon>
        <taxon>Hexapoda</taxon>
        <taxon>Insecta</taxon>
        <taxon>Pterygota</taxon>
        <taxon>Neoptera</taxon>
        <taxon>Polyneoptera</taxon>
        <taxon>Dictyoptera</taxon>
        <taxon>Blattodea</taxon>
        <taxon>Blattoidea</taxon>
        <taxon>Blattidae</taxon>
        <taxon>Blattinae</taxon>
        <taxon>Periplaneta</taxon>
    </lineage>
</organism>
<keyword evidence="7" id="KW-0539">Nucleus</keyword>
<dbReference type="InterPro" id="IPR009057">
    <property type="entry name" value="Homeodomain-like_sf"/>
</dbReference>
<evidence type="ECO:0000256" key="8">
    <source>
        <dbReference type="PROSITE-ProRule" id="PRU00042"/>
    </source>
</evidence>
<reference evidence="12 13" key="1">
    <citation type="journal article" date="2022" name="Allergy">
        <title>Genome assembly and annotation of Periplaneta americana reveal a comprehensive cockroach allergen profile.</title>
        <authorList>
            <person name="Wang L."/>
            <person name="Xiong Q."/>
            <person name="Saelim N."/>
            <person name="Wang L."/>
            <person name="Nong W."/>
            <person name="Wan A.T."/>
            <person name="Shi M."/>
            <person name="Liu X."/>
            <person name="Cao Q."/>
            <person name="Hui J.H.L."/>
            <person name="Sookrung N."/>
            <person name="Leung T.F."/>
            <person name="Tungtrongchitr A."/>
            <person name="Tsui S.K.W."/>
        </authorList>
    </citation>
    <scope>NUCLEOTIDE SEQUENCE [LARGE SCALE GENOMIC DNA]</scope>
    <source>
        <strain evidence="12">PWHHKU_190912</strain>
    </source>
</reference>
<dbReference type="InterPro" id="IPR036236">
    <property type="entry name" value="Znf_C2H2_sf"/>
</dbReference>
<keyword evidence="4 8" id="KW-0863">Zinc-finger</keyword>
<dbReference type="PROSITE" id="PS50157">
    <property type="entry name" value="ZINC_FINGER_C2H2_2"/>
    <property type="match status" value="3"/>
</dbReference>
<evidence type="ECO:0000256" key="6">
    <source>
        <dbReference type="ARBA" id="ARBA00023125"/>
    </source>
</evidence>
<comment type="subcellular location">
    <subcellularLocation>
        <location evidence="1">Nucleus</location>
    </subcellularLocation>
</comment>
<feature type="region of interest" description="Disordered" evidence="9">
    <location>
        <begin position="352"/>
        <end position="408"/>
    </location>
</feature>
<feature type="domain" description="C2H2-type" evidence="10">
    <location>
        <begin position="762"/>
        <end position="789"/>
    </location>
</feature>
<dbReference type="PROSITE" id="PS51253">
    <property type="entry name" value="HTH_CENPB"/>
    <property type="match status" value="1"/>
</dbReference>
<dbReference type="Gene3D" id="3.30.160.60">
    <property type="entry name" value="Classic Zinc Finger"/>
    <property type="match status" value="3"/>
</dbReference>
<dbReference type="Pfam" id="PF05225">
    <property type="entry name" value="HTH_psq"/>
    <property type="match status" value="1"/>
</dbReference>
<keyword evidence="6" id="KW-0238">DNA-binding</keyword>
<feature type="domain" description="HTH CENPB-type" evidence="11">
    <location>
        <begin position="93"/>
        <end position="165"/>
    </location>
</feature>
<evidence type="ECO:0000256" key="7">
    <source>
        <dbReference type="ARBA" id="ARBA00023242"/>
    </source>
</evidence>
<feature type="domain" description="C2H2-type" evidence="10">
    <location>
        <begin position="867"/>
        <end position="890"/>
    </location>
</feature>
<dbReference type="Proteomes" id="UP001148838">
    <property type="component" value="Unassembled WGS sequence"/>
</dbReference>